<name>A0A6C0JST4_9ZZZZ</name>
<evidence type="ECO:0000313" key="1">
    <source>
        <dbReference type="EMBL" id="QHU08825.1"/>
    </source>
</evidence>
<sequence length="159" mass="18519">MFILKLLHILGIVKLVWLKDHVNCVYLTIRREDSFGVQWAYVHPFTRIGHVILNPDGTCGGQSIYIKRWEPYVSPMEKKRDVENESYLMLEDSWESSIVYGFGLTGSVSAKKKNDCIILPWWNDDKNRYEVKVGYIGENGLKPNVAYKLNEHHEFIEAN</sequence>
<dbReference type="AlphaFoldDB" id="A0A6C0JST4"/>
<organism evidence="1">
    <name type="scientific">viral metagenome</name>
    <dbReference type="NCBI Taxonomy" id="1070528"/>
    <lineage>
        <taxon>unclassified sequences</taxon>
        <taxon>metagenomes</taxon>
        <taxon>organismal metagenomes</taxon>
    </lineage>
</organism>
<proteinExistence type="predicted"/>
<accession>A0A6C0JST4</accession>
<protein>
    <submittedName>
        <fullName evidence="1">Uncharacterized protein</fullName>
    </submittedName>
</protein>
<dbReference type="EMBL" id="MN740699">
    <property type="protein sequence ID" value="QHU08825.1"/>
    <property type="molecule type" value="Genomic_DNA"/>
</dbReference>
<reference evidence="1" key="1">
    <citation type="journal article" date="2020" name="Nature">
        <title>Giant virus diversity and host interactions through global metagenomics.</title>
        <authorList>
            <person name="Schulz F."/>
            <person name="Roux S."/>
            <person name="Paez-Espino D."/>
            <person name="Jungbluth S."/>
            <person name="Walsh D.A."/>
            <person name="Denef V.J."/>
            <person name="McMahon K.D."/>
            <person name="Konstantinidis K.T."/>
            <person name="Eloe-Fadrosh E.A."/>
            <person name="Kyrpides N.C."/>
            <person name="Woyke T."/>
        </authorList>
    </citation>
    <scope>NUCLEOTIDE SEQUENCE</scope>
    <source>
        <strain evidence="1">GVMAG-S-1064190-84</strain>
    </source>
</reference>